<organism evidence="3 4">
    <name type="scientific">Paenibacillus catalpae</name>
    <dbReference type="NCBI Taxonomy" id="1045775"/>
    <lineage>
        <taxon>Bacteria</taxon>
        <taxon>Bacillati</taxon>
        <taxon>Bacillota</taxon>
        <taxon>Bacilli</taxon>
        <taxon>Bacillales</taxon>
        <taxon>Paenibacillaceae</taxon>
        <taxon>Paenibacillus</taxon>
    </lineage>
</organism>
<keyword evidence="1 3" id="KW-0489">Methyltransferase</keyword>
<evidence type="ECO:0000313" key="4">
    <source>
        <dbReference type="Proteomes" id="UP000198855"/>
    </source>
</evidence>
<protein>
    <submittedName>
        <fullName evidence="3">SAM-dependent methyltransferase, MidA family</fullName>
    </submittedName>
</protein>
<dbReference type="GO" id="GO:0032259">
    <property type="term" value="P:methylation"/>
    <property type="evidence" value="ECO:0007669"/>
    <property type="project" value="UniProtKB-KW"/>
</dbReference>
<dbReference type="SUPFAM" id="SSF53335">
    <property type="entry name" value="S-adenosyl-L-methionine-dependent methyltransferases"/>
    <property type="match status" value="1"/>
</dbReference>
<dbReference type="AlphaFoldDB" id="A0A1I1TJH8"/>
<dbReference type="InterPro" id="IPR003788">
    <property type="entry name" value="NDUFAF7"/>
</dbReference>
<dbReference type="RefSeq" id="WP_175532704.1">
    <property type="nucleotide sequence ID" value="NZ_FOMT01000001.1"/>
</dbReference>
<evidence type="ECO:0000313" key="3">
    <source>
        <dbReference type="EMBL" id="SFD58781.1"/>
    </source>
</evidence>
<dbReference type="STRING" id="1045775.SAMN05216378_0544"/>
<accession>A0A1I1TJH8</accession>
<evidence type="ECO:0000256" key="1">
    <source>
        <dbReference type="ARBA" id="ARBA00022603"/>
    </source>
</evidence>
<dbReference type="PANTHER" id="PTHR12049:SF7">
    <property type="entry name" value="PROTEIN ARGININE METHYLTRANSFERASE NDUFAF7, MITOCHONDRIAL"/>
    <property type="match status" value="1"/>
</dbReference>
<dbReference type="PANTHER" id="PTHR12049">
    <property type="entry name" value="PROTEIN ARGININE METHYLTRANSFERASE NDUFAF7, MITOCHONDRIAL"/>
    <property type="match status" value="1"/>
</dbReference>
<evidence type="ECO:0000256" key="2">
    <source>
        <dbReference type="ARBA" id="ARBA00022679"/>
    </source>
</evidence>
<gene>
    <name evidence="3" type="ORF">SAMN05216378_0544</name>
</gene>
<reference evidence="4" key="1">
    <citation type="submission" date="2016-10" db="EMBL/GenBank/DDBJ databases">
        <authorList>
            <person name="Varghese N."/>
            <person name="Submissions S."/>
        </authorList>
    </citation>
    <scope>NUCLEOTIDE SEQUENCE [LARGE SCALE GENOMIC DNA]</scope>
    <source>
        <strain evidence="4">CGMCC 1.10784</strain>
    </source>
</reference>
<keyword evidence="2 3" id="KW-0808">Transferase</keyword>
<keyword evidence="4" id="KW-1185">Reference proteome</keyword>
<dbReference type="GO" id="GO:0035243">
    <property type="term" value="F:protein-arginine omega-N symmetric methyltransferase activity"/>
    <property type="evidence" value="ECO:0007669"/>
    <property type="project" value="TreeGrafter"/>
</dbReference>
<dbReference type="InterPro" id="IPR029063">
    <property type="entry name" value="SAM-dependent_MTases_sf"/>
</dbReference>
<dbReference type="Gene3D" id="3.40.50.12710">
    <property type="match status" value="1"/>
</dbReference>
<dbReference type="Pfam" id="PF02636">
    <property type="entry name" value="Methyltransf_28"/>
    <property type="match status" value="1"/>
</dbReference>
<sequence>MKIGKKTLIDRISDEIAGMPAEGWHPGAARSTERVRCMTFKQYMSLCLYDRQDGYYRSGPVRIGRKGDFYTSSAVGTVLAYCLANYLLTYAAGREMQLVEWGAGTGRLTMQIQEAVKAKLDHSSDSSFRPVLIDDHPGHLDEAKLALSPYRFLSPLFLSSDEAMQTGGFWRELPTVVLANELLDAFPVHRITAERGELVELGVAGNAEEGFFEVHMPLSDERIAAALQRDGIRLTEGQQTEINIEAEEWLGSLREVMGSGRVIIIDYGHEAEEYTAEHRMKGTLLCYSDHSASDEPYLRIGEQDMTAHVPFTSIRHAAQAAGWEIVYYGTQKQFLVDYGAFELLQNHTEADPFGPKARMNRAVRQLLLSDSMSETFKVLILDKR</sequence>
<proteinExistence type="predicted"/>
<dbReference type="InterPro" id="IPR038375">
    <property type="entry name" value="NDUFAF7_sf"/>
</dbReference>
<dbReference type="EMBL" id="FOMT01000001">
    <property type="protein sequence ID" value="SFD58781.1"/>
    <property type="molecule type" value="Genomic_DNA"/>
</dbReference>
<name>A0A1I1TJH8_9BACL</name>
<dbReference type="Proteomes" id="UP000198855">
    <property type="component" value="Unassembled WGS sequence"/>
</dbReference>